<comment type="caution">
    <text evidence="2">The sequence shown here is derived from an EMBL/GenBank/DDBJ whole genome shotgun (WGS) entry which is preliminary data.</text>
</comment>
<dbReference type="EMBL" id="MLJW01000816">
    <property type="protein sequence ID" value="OIQ82334.1"/>
    <property type="molecule type" value="Genomic_DNA"/>
</dbReference>
<dbReference type="AlphaFoldDB" id="A0A1J5QFL0"/>
<protein>
    <submittedName>
        <fullName evidence="2">Uncharacterized protein</fullName>
    </submittedName>
</protein>
<feature type="transmembrane region" description="Helical" evidence="1">
    <location>
        <begin position="6"/>
        <end position="30"/>
    </location>
</feature>
<accession>A0A1J5QFL0</accession>
<keyword evidence="1" id="KW-1133">Transmembrane helix</keyword>
<keyword evidence="1" id="KW-0472">Membrane</keyword>
<name>A0A1J5QFL0_9ZZZZ</name>
<organism evidence="2">
    <name type="scientific">mine drainage metagenome</name>
    <dbReference type="NCBI Taxonomy" id="410659"/>
    <lineage>
        <taxon>unclassified sequences</taxon>
        <taxon>metagenomes</taxon>
        <taxon>ecological metagenomes</taxon>
    </lineage>
</organism>
<evidence type="ECO:0000313" key="2">
    <source>
        <dbReference type="EMBL" id="OIQ82334.1"/>
    </source>
</evidence>
<evidence type="ECO:0000256" key="1">
    <source>
        <dbReference type="SAM" id="Phobius"/>
    </source>
</evidence>
<proteinExistence type="predicted"/>
<gene>
    <name evidence="2" type="ORF">GALL_358750</name>
</gene>
<keyword evidence="1" id="KW-0812">Transmembrane</keyword>
<sequence length="57" mass="6051">MYMAQGFGLLAALIPVALFLLAVFVLYLVIRRAVRDGIRDARDDLPPGPGPGPGGWG</sequence>
<reference evidence="2" key="1">
    <citation type="submission" date="2016-10" db="EMBL/GenBank/DDBJ databases">
        <title>Sequence of Gallionella enrichment culture.</title>
        <authorList>
            <person name="Poehlein A."/>
            <person name="Muehling M."/>
            <person name="Daniel R."/>
        </authorList>
    </citation>
    <scope>NUCLEOTIDE SEQUENCE</scope>
</reference>